<comment type="caution">
    <text evidence="2">The sequence shown here is derived from an EMBL/GenBank/DDBJ whole genome shotgun (WGS) entry which is preliminary data.</text>
</comment>
<evidence type="ECO:0000313" key="3">
    <source>
        <dbReference type="Proteomes" id="UP001562425"/>
    </source>
</evidence>
<dbReference type="AlphaFoldDB" id="A0ABD1DAN7"/>
<dbReference type="Proteomes" id="UP001562425">
    <property type="component" value="Unassembled WGS sequence"/>
</dbReference>
<evidence type="ECO:0000256" key="1">
    <source>
        <dbReference type="SAM" id="SignalP"/>
    </source>
</evidence>
<gene>
    <name evidence="2" type="ORF">pipiens_002826</name>
</gene>
<dbReference type="EMBL" id="JBEHCU010007096">
    <property type="protein sequence ID" value="KAL1395564.1"/>
    <property type="molecule type" value="Genomic_DNA"/>
</dbReference>
<reference evidence="2 3" key="1">
    <citation type="submission" date="2024-05" db="EMBL/GenBank/DDBJ databases">
        <title>Culex pipiens pipiens assembly and annotation.</title>
        <authorList>
            <person name="Alout H."/>
            <person name="Durand T."/>
        </authorList>
    </citation>
    <scope>NUCLEOTIDE SEQUENCE [LARGE SCALE GENOMIC DNA]</scope>
    <source>
        <strain evidence="2">HA-2024</strain>
        <tissue evidence="2">Whole body</tissue>
    </source>
</reference>
<name>A0ABD1DAN7_CULPP</name>
<accession>A0ABD1DAN7</accession>
<proteinExistence type="predicted"/>
<keyword evidence="3" id="KW-1185">Reference proteome</keyword>
<protein>
    <submittedName>
        <fullName evidence="2">Uncharacterized protein</fullName>
    </submittedName>
</protein>
<organism evidence="2 3">
    <name type="scientific">Culex pipiens pipiens</name>
    <name type="common">Northern house mosquito</name>
    <dbReference type="NCBI Taxonomy" id="38569"/>
    <lineage>
        <taxon>Eukaryota</taxon>
        <taxon>Metazoa</taxon>
        <taxon>Ecdysozoa</taxon>
        <taxon>Arthropoda</taxon>
        <taxon>Hexapoda</taxon>
        <taxon>Insecta</taxon>
        <taxon>Pterygota</taxon>
        <taxon>Neoptera</taxon>
        <taxon>Endopterygota</taxon>
        <taxon>Diptera</taxon>
        <taxon>Nematocera</taxon>
        <taxon>Culicoidea</taxon>
        <taxon>Culicidae</taxon>
        <taxon>Culicinae</taxon>
        <taxon>Culicini</taxon>
        <taxon>Culex</taxon>
        <taxon>Culex</taxon>
    </lineage>
</organism>
<sequence>MFAKLFIAALAIAAVAARPGVSSVVSYSSPAVVSAVAPTVYSSSTYHGVAAPAVAYSSYAPAAVSTYSAPAAYRTYTAPVATYGAYPSYATTYGAAPVAYSAYSPYATVY</sequence>
<feature type="signal peptide" evidence="1">
    <location>
        <begin position="1"/>
        <end position="17"/>
    </location>
</feature>
<evidence type="ECO:0000313" key="2">
    <source>
        <dbReference type="EMBL" id="KAL1395564.1"/>
    </source>
</evidence>
<feature type="chain" id="PRO_5044843923" evidence="1">
    <location>
        <begin position="18"/>
        <end position="110"/>
    </location>
</feature>
<keyword evidence="1" id="KW-0732">Signal</keyword>